<proteinExistence type="inferred from homology"/>
<dbReference type="InterPro" id="IPR038665">
    <property type="entry name" value="Voltage-dep_anion_channel_sf"/>
</dbReference>
<organism evidence="9 10">
    <name type="scientific">Rhodococcus artemisiae</name>
    <dbReference type="NCBI Taxonomy" id="714159"/>
    <lineage>
        <taxon>Bacteria</taxon>
        <taxon>Bacillati</taxon>
        <taxon>Actinomycetota</taxon>
        <taxon>Actinomycetes</taxon>
        <taxon>Mycobacteriales</taxon>
        <taxon>Nocardiaceae</taxon>
        <taxon>Rhodococcus</taxon>
    </lineage>
</organism>
<evidence type="ECO:0000256" key="6">
    <source>
        <dbReference type="ARBA" id="ARBA00022989"/>
    </source>
</evidence>
<comment type="similarity">
    <text evidence="2">Belongs to the tellurite-resistance/dicarboxylate transporter (TDT) family.</text>
</comment>
<accession>A0ABU7LB82</accession>
<feature type="transmembrane region" description="Helical" evidence="8">
    <location>
        <begin position="77"/>
        <end position="96"/>
    </location>
</feature>
<dbReference type="Pfam" id="PF03595">
    <property type="entry name" value="SLAC1"/>
    <property type="match status" value="1"/>
</dbReference>
<keyword evidence="6 8" id="KW-1133">Transmembrane helix</keyword>
<protein>
    <submittedName>
        <fullName evidence="9">Tellurite resistance/C4-dicarboxylate transporter family protein</fullName>
    </submittedName>
</protein>
<dbReference type="Proteomes" id="UP001336020">
    <property type="component" value="Unassembled WGS sequence"/>
</dbReference>
<feature type="transmembrane region" description="Helical" evidence="8">
    <location>
        <begin position="223"/>
        <end position="243"/>
    </location>
</feature>
<evidence type="ECO:0000313" key="9">
    <source>
        <dbReference type="EMBL" id="MEE2058798.1"/>
    </source>
</evidence>
<dbReference type="InterPro" id="IPR004695">
    <property type="entry name" value="SLAC1/Mae1/Ssu1/TehA"/>
</dbReference>
<comment type="subcellular location">
    <subcellularLocation>
        <location evidence="1">Cell membrane</location>
        <topology evidence="1">Multi-pass membrane protein</topology>
    </subcellularLocation>
</comment>
<feature type="transmembrane region" description="Helical" evidence="8">
    <location>
        <begin position="183"/>
        <end position="211"/>
    </location>
</feature>
<feature type="transmembrane region" description="Helical" evidence="8">
    <location>
        <begin position="297"/>
        <end position="317"/>
    </location>
</feature>
<keyword evidence="5 8" id="KW-0812">Transmembrane</keyword>
<gene>
    <name evidence="9" type="ORF">Q7514_14840</name>
</gene>
<name>A0ABU7LB82_9NOCA</name>
<dbReference type="PANTHER" id="PTHR31686">
    <property type="match status" value="1"/>
</dbReference>
<reference evidence="9 10" key="1">
    <citation type="submission" date="2023-07" db="EMBL/GenBank/DDBJ databases">
        <authorList>
            <person name="Girao M."/>
            <person name="Carvalho M.F."/>
        </authorList>
    </citation>
    <scope>NUCLEOTIDE SEQUENCE [LARGE SCALE GENOMIC DNA]</scope>
    <source>
        <strain evidence="9 10">YIM65754</strain>
    </source>
</reference>
<keyword evidence="4" id="KW-1003">Cell membrane</keyword>
<feature type="transmembrane region" description="Helical" evidence="8">
    <location>
        <begin position="36"/>
        <end position="56"/>
    </location>
</feature>
<dbReference type="PANTHER" id="PTHR31686:SF1">
    <property type="entry name" value="SULFITE EFFLUX PUMP SSU1"/>
    <property type="match status" value="1"/>
</dbReference>
<feature type="transmembrane region" description="Helical" evidence="8">
    <location>
        <begin position="156"/>
        <end position="177"/>
    </location>
</feature>
<evidence type="ECO:0000313" key="10">
    <source>
        <dbReference type="Proteomes" id="UP001336020"/>
    </source>
</evidence>
<feature type="transmembrane region" description="Helical" evidence="8">
    <location>
        <begin position="329"/>
        <end position="347"/>
    </location>
</feature>
<keyword evidence="3" id="KW-0813">Transport</keyword>
<feature type="transmembrane region" description="Helical" evidence="8">
    <location>
        <begin position="263"/>
        <end position="285"/>
    </location>
</feature>
<evidence type="ECO:0000256" key="3">
    <source>
        <dbReference type="ARBA" id="ARBA00022448"/>
    </source>
</evidence>
<sequence length="357" mass="38285">MKKILTYIHTMPPSVFAFVMATGVVSVGMHAVDRNLVSLVLWVCAGAGWLTLLLLLCVRTVTAPDRLRTDLGDPHRAFGFFTLVAGTCVVGIRFAVADLLGWAVALWLFGLALWLVLGYAVPWLVVLRDHHLGRTAAAEDTPGADPDLIRDIDGTWFVWVVAMQSVAVLAAMLQPHLNGTRDLVAVVAVIGWGAGLGLYAVVGAALVVRVLRYGVPVNELGPSFWVVMGALAISTLASGHLHAMAPTSPAASAVHGAAGGAALALWGFATWLVPGLLLMGTWRHLRRHVTIRYTTELWAMVFPMGVYSVASTTVGGTLRIPLIDDVGRVFIWVALTAWVCVAVDFLVRQTISRTNVE</sequence>
<evidence type="ECO:0000256" key="7">
    <source>
        <dbReference type="ARBA" id="ARBA00023136"/>
    </source>
</evidence>
<evidence type="ECO:0000256" key="4">
    <source>
        <dbReference type="ARBA" id="ARBA00022475"/>
    </source>
</evidence>
<feature type="transmembrane region" description="Helical" evidence="8">
    <location>
        <begin position="12"/>
        <end position="30"/>
    </location>
</feature>
<keyword evidence="7 8" id="KW-0472">Membrane</keyword>
<dbReference type="EMBL" id="JAUTXY010000006">
    <property type="protein sequence ID" value="MEE2058798.1"/>
    <property type="molecule type" value="Genomic_DNA"/>
</dbReference>
<dbReference type="RefSeq" id="WP_330134044.1">
    <property type="nucleotide sequence ID" value="NZ_JAUTXY010000006.1"/>
</dbReference>
<comment type="caution">
    <text evidence="9">The sequence shown here is derived from an EMBL/GenBank/DDBJ whole genome shotgun (WGS) entry which is preliminary data.</text>
</comment>
<evidence type="ECO:0000256" key="1">
    <source>
        <dbReference type="ARBA" id="ARBA00004651"/>
    </source>
</evidence>
<keyword evidence="10" id="KW-1185">Reference proteome</keyword>
<feature type="transmembrane region" description="Helical" evidence="8">
    <location>
        <begin position="102"/>
        <end position="126"/>
    </location>
</feature>
<dbReference type="CDD" id="cd09319">
    <property type="entry name" value="TDT_like_1"/>
    <property type="match status" value="1"/>
</dbReference>
<evidence type="ECO:0000256" key="2">
    <source>
        <dbReference type="ARBA" id="ARBA00008566"/>
    </source>
</evidence>
<evidence type="ECO:0000256" key="5">
    <source>
        <dbReference type="ARBA" id="ARBA00022692"/>
    </source>
</evidence>
<evidence type="ECO:0000256" key="8">
    <source>
        <dbReference type="SAM" id="Phobius"/>
    </source>
</evidence>
<dbReference type="Gene3D" id="1.50.10.150">
    <property type="entry name" value="Voltage-dependent anion channel"/>
    <property type="match status" value="1"/>
</dbReference>
<dbReference type="InterPro" id="IPR051629">
    <property type="entry name" value="Sulfite_efflux_TDT"/>
</dbReference>